<reference evidence="2 3" key="1">
    <citation type="submission" date="2020-09" db="EMBL/GenBank/DDBJ databases">
        <title>Investigation of environmental microbes.</title>
        <authorList>
            <person name="Ou Y."/>
            <person name="Kang Q."/>
        </authorList>
    </citation>
    <scope>NUCLEOTIDE SEQUENCE [LARGE SCALE GENOMIC DNA]</scope>
    <source>
        <strain evidence="2 3">KJZ-14</strain>
    </source>
</reference>
<evidence type="ECO:0000256" key="1">
    <source>
        <dbReference type="SAM" id="MobiDB-lite"/>
    </source>
</evidence>
<feature type="region of interest" description="Disordered" evidence="1">
    <location>
        <begin position="35"/>
        <end position="60"/>
    </location>
</feature>
<dbReference type="AlphaFoldDB" id="A0A7H2BD01"/>
<dbReference type="KEGG" id="rter:IDM49_10085"/>
<dbReference type="RefSeq" id="WP_190724408.1">
    <property type="nucleotide sequence ID" value="NZ_CP061539.1"/>
</dbReference>
<dbReference type="GeneID" id="96624587"/>
<dbReference type="EMBL" id="CP061539">
    <property type="protein sequence ID" value="QNV37547.1"/>
    <property type="molecule type" value="Genomic_DNA"/>
</dbReference>
<organism evidence="2 3">
    <name type="scientific">Rothia terrae</name>
    <dbReference type="NCBI Taxonomy" id="396015"/>
    <lineage>
        <taxon>Bacteria</taxon>
        <taxon>Bacillati</taxon>
        <taxon>Actinomycetota</taxon>
        <taxon>Actinomycetes</taxon>
        <taxon>Micrococcales</taxon>
        <taxon>Micrococcaceae</taxon>
        <taxon>Rothia</taxon>
    </lineage>
</organism>
<evidence type="ECO:0000313" key="2">
    <source>
        <dbReference type="EMBL" id="QNV37547.1"/>
    </source>
</evidence>
<evidence type="ECO:0000313" key="3">
    <source>
        <dbReference type="Proteomes" id="UP000516404"/>
    </source>
</evidence>
<gene>
    <name evidence="2" type="ORF">IDM49_10085</name>
</gene>
<accession>A0A7H2BD01</accession>
<protein>
    <submittedName>
        <fullName evidence="2">Uncharacterized protein</fullName>
    </submittedName>
</protein>
<dbReference type="Proteomes" id="UP000516404">
    <property type="component" value="Chromosome"/>
</dbReference>
<name>A0A7H2BD01_9MICC</name>
<keyword evidence="3" id="KW-1185">Reference proteome</keyword>
<sequence>MTDNMTTQTANAMPYHQSANGVGYDALKVSELIGKPLPENKPSKNSVPACHSMSNTTKLY</sequence>
<proteinExistence type="predicted"/>